<evidence type="ECO:0000259" key="7">
    <source>
        <dbReference type="Pfam" id="PF00136"/>
    </source>
</evidence>
<dbReference type="EC" id="2.7.7.7" evidence="1"/>
<dbReference type="InterPro" id="IPR012337">
    <property type="entry name" value="RNaseH-like_sf"/>
</dbReference>
<comment type="catalytic activity">
    <reaction evidence="6">
        <text>DNA(n) + a 2'-deoxyribonucleoside 5'-triphosphate = DNA(n+1) + diphosphate</text>
        <dbReference type="Rhea" id="RHEA:22508"/>
        <dbReference type="Rhea" id="RHEA-COMP:17339"/>
        <dbReference type="Rhea" id="RHEA-COMP:17340"/>
        <dbReference type="ChEBI" id="CHEBI:33019"/>
        <dbReference type="ChEBI" id="CHEBI:61560"/>
        <dbReference type="ChEBI" id="CHEBI:173112"/>
        <dbReference type="EC" id="2.7.7.7"/>
    </reaction>
</comment>
<keyword evidence="3" id="KW-0548">Nucleotidyltransferase</keyword>
<evidence type="ECO:0000256" key="6">
    <source>
        <dbReference type="ARBA" id="ARBA00049244"/>
    </source>
</evidence>
<dbReference type="PANTHER" id="PTHR10322:SF23">
    <property type="entry name" value="DNA POLYMERASE DELTA CATALYTIC SUBUNIT"/>
    <property type="match status" value="1"/>
</dbReference>
<keyword evidence="5" id="KW-0238">DNA-binding</keyword>
<dbReference type="GO" id="GO:0003887">
    <property type="term" value="F:DNA-directed DNA polymerase activity"/>
    <property type="evidence" value="ECO:0007669"/>
    <property type="project" value="UniProtKB-KW"/>
</dbReference>
<dbReference type="PROSITE" id="PS00116">
    <property type="entry name" value="DNA_POLYMERASE_B"/>
    <property type="match status" value="1"/>
</dbReference>
<evidence type="ECO:0000256" key="2">
    <source>
        <dbReference type="ARBA" id="ARBA00022679"/>
    </source>
</evidence>
<dbReference type="InterPro" id="IPR006134">
    <property type="entry name" value="DNA-dir_DNA_pol_B_multi_dom"/>
</dbReference>
<proteinExistence type="predicted"/>
<dbReference type="InterPro" id="IPR017964">
    <property type="entry name" value="DNA-dir_DNA_pol_B_CS"/>
</dbReference>
<organism evidence="8 9">
    <name type="scientific">Podila verticillata NRRL 6337</name>
    <dbReference type="NCBI Taxonomy" id="1069443"/>
    <lineage>
        <taxon>Eukaryota</taxon>
        <taxon>Fungi</taxon>
        <taxon>Fungi incertae sedis</taxon>
        <taxon>Mucoromycota</taxon>
        <taxon>Mortierellomycotina</taxon>
        <taxon>Mortierellomycetes</taxon>
        <taxon>Mortierellales</taxon>
        <taxon>Mortierellaceae</taxon>
        <taxon>Podila</taxon>
    </lineage>
</organism>
<dbReference type="SUPFAM" id="SSF56672">
    <property type="entry name" value="DNA/RNA polymerases"/>
    <property type="match status" value="1"/>
</dbReference>
<dbReference type="InterPro" id="IPR043502">
    <property type="entry name" value="DNA/RNA_pol_sf"/>
</dbReference>
<dbReference type="GO" id="GO:0006297">
    <property type="term" value="P:nucleotide-excision repair, DNA gap filling"/>
    <property type="evidence" value="ECO:0007669"/>
    <property type="project" value="TreeGrafter"/>
</dbReference>
<dbReference type="InterPro" id="IPR050240">
    <property type="entry name" value="DNA_pol_type-B"/>
</dbReference>
<evidence type="ECO:0000256" key="3">
    <source>
        <dbReference type="ARBA" id="ARBA00022695"/>
    </source>
</evidence>
<dbReference type="OrthoDB" id="6755010at2759"/>
<sequence>MKLDKYSLDFVSRKYLNDGKKDMSPETMFKYFRNRDLDGLRLVAEYCIHDSVLTLQLFDKFFMWTEVCEMARAMCCSIEDIYTRGEQLKVLNQIIFKCVERDVVLARRGDRTVDAFKYEGLLPDLAQGLLNERFSVKAQLKEATDELTRMVLDRRQNALKICANSIYGITGFASNKYFGHVPTAESITCMGRRMLETTVQKIGDNFPVTVVYGDTDSCMIWHNGEKDREKNIAMAGKIVEHINRELPKPLKLLVEKYYEKMAFLTKKRYLMYDGEKITTKGVANSRRNYCTFTRNLYSDTIKMMFERDEEEVFDYVFDQLLRLVNGSVPVEQLVMTKSIKPLESYKSASVPHVIMYRRLIADGNVVELGNRLEYLFVDLGYKCKLQGQKMFTPQEVAIKSLEVDYLYYIEKQLIVVMDELLSLLGRKKYIGDLYTMYRHNRGW</sequence>
<reference evidence="8 9" key="1">
    <citation type="submission" date="2011-02" db="EMBL/GenBank/DDBJ databases">
        <title>The Genome Sequence of Mortierella verticillata NRRL 6337.</title>
        <authorList>
            <consortium name="The Broad Institute Genome Sequencing Platform"/>
            <person name="Russ C."/>
            <person name="Cuomo C."/>
            <person name="Burger G."/>
            <person name="Gray M.W."/>
            <person name="Holland P.W.H."/>
            <person name="King N."/>
            <person name="Lang F.B.F."/>
            <person name="Roger A.J."/>
            <person name="Ruiz-Trillo I."/>
            <person name="Young S.K."/>
            <person name="Zeng Q."/>
            <person name="Gargeya S."/>
            <person name="Alvarado L."/>
            <person name="Berlin A."/>
            <person name="Chapman S.B."/>
            <person name="Chen Z."/>
            <person name="Freedman E."/>
            <person name="Gellesch M."/>
            <person name="Goldberg J."/>
            <person name="Griggs A."/>
            <person name="Gujja S."/>
            <person name="Heilman E."/>
            <person name="Heiman D."/>
            <person name="Howarth C."/>
            <person name="Mehta T."/>
            <person name="Neiman D."/>
            <person name="Pearson M."/>
            <person name="Roberts A."/>
            <person name="Saif S."/>
            <person name="Shea T."/>
            <person name="Shenoy N."/>
            <person name="Sisk P."/>
            <person name="Stolte C."/>
            <person name="Sykes S."/>
            <person name="White J."/>
            <person name="Yandava C."/>
            <person name="Haas B."/>
            <person name="Nusbaum C."/>
            <person name="Birren B."/>
        </authorList>
    </citation>
    <scope>NUCLEOTIDE SEQUENCE [LARGE SCALE GENOMIC DNA]</scope>
    <source>
        <strain evidence="8 9">NRRL 6337</strain>
    </source>
</reference>
<name>A0A086TIM0_9FUNG</name>
<dbReference type="PANTHER" id="PTHR10322">
    <property type="entry name" value="DNA POLYMERASE CATALYTIC SUBUNIT"/>
    <property type="match status" value="1"/>
</dbReference>
<keyword evidence="2" id="KW-0808">Transferase</keyword>
<feature type="domain" description="DNA-directed DNA polymerase family B multifunctional" evidence="7">
    <location>
        <begin position="100"/>
        <end position="421"/>
    </location>
</feature>
<dbReference type="GO" id="GO:0008296">
    <property type="term" value="F:3'-5'-DNA exonuclease activity"/>
    <property type="evidence" value="ECO:0007669"/>
    <property type="project" value="TreeGrafter"/>
</dbReference>
<dbReference type="Gene3D" id="1.10.287.690">
    <property type="entry name" value="Helix hairpin bin"/>
    <property type="match status" value="1"/>
</dbReference>
<dbReference type="GO" id="GO:0003677">
    <property type="term" value="F:DNA binding"/>
    <property type="evidence" value="ECO:0007669"/>
    <property type="project" value="UniProtKB-KW"/>
</dbReference>
<dbReference type="Gene3D" id="3.30.420.10">
    <property type="entry name" value="Ribonuclease H-like superfamily/Ribonuclease H"/>
    <property type="match status" value="1"/>
</dbReference>
<accession>A0A086TIM0</accession>
<protein>
    <recommendedName>
        <fullName evidence="1">DNA-directed DNA polymerase</fullName>
        <ecNumber evidence="1">2.7.7.7</ecNumber>
    </recommendedName>
</protein>
<keyword evidence="9" id="KW-1185">Reference proteome</keyword>
<dbReference type="EMBL" id="KN042439">
    <property type="protein sequence ID" value="KFH61797.1"/>
    <property type="molecule type" value="Genomic_DNA"/>
</dbReference>
<dbReference type="Gene3D" id="1.10.132.60">
    <property type="entry name" value="DNA polymerase family B, C-terminal domain"/>
    <property type="match status" value="1"/>
</dbReference>
<dbReference type="InterPro" id="IPR023211">
    <property type="entry name" value="DNA_pol_palm_dom_sf"/>
</dbReference>
<dbReference type="InterPro" id="IPR036397">
    <property type="entry name" value="RNaseH_sf"/>
</dbReference>
<dbReference type="GO" id="GO:0000166">
    <property type="term" value="F:nucleotide binding"/>
    <property type="evidence" value="ECO:0007669"/>
    <property type="project" value="InterPro"/>
</dbReference>
<dbReference type="GO" id="GO:0006287">
    <property type="term" value="P:base-excision repair, gap-filling"/>
    <property type="evidence" value="ECO:0007669"/>
    <property type="project" value="TreeGrafter"/>
</dbReference>
<evidence type="ECO:0000256" key="5">
    <source>
        <dbReference type="ARBA" id="ARBA00023125"/>
    </source>
</evidence>
<dbReference type="SUPFAM" id="SSF53098">
    <property type="entry name" value="Ribonuclease H-like"/>
    <property type="match status" value="1"/>
</dbReference>
<dbReference type="GO" id="GO:0045004">
    <property type="term" value="P:DNA replication proofreading"/>
    <property type="evidence" value="ECO:0007669"/>
    <property type="project" value="TreeGrafter"/>
</dbReference>
<keyword evidence="4" id="KW-0239">DNA-directed DNA polymerase</keyword>
<dbReference type="Gene3D" id="3.90.1600.10">
    <property type="entry name" value="Palm domain of DNA polymerase"/>
    <property type="match status" value="1"/>
</dbReference>
<evidence type="ECO:0000256" key="4">
    <source>
        <dbReference type="ARBA" id="ARBA00022932"/>
    </source>
</evidence>
<dbReference type="GO" id="GO:0043625">
    <property type="term" value="C:delta DNA polymerase complex"/>
    <property type="evidence" value="ECO:0007669"/>
    <property type="project" value="TreeGrafter"/>
</dbReference>
<gene>
    <name evidence="8" type="ORF">MVEG_12380</name>
</gene>
<dbReference type="InterPro" id="IPR042087">
    <property type="entry name" value="DNA_pol_B_thumb"/>
</dbReference>
<evidence type="ECO:0000313" key="9">
    <source>
        <dbReference type="Proteomes" id="UP000243308"/>
    </source>
</evidence>
<dbReference type="Pfam" id="PF00136">
    <property type="entry name" value="DNA_pol_B"/>
    <property type="match status" value="1"/>
</dbReference>
<dbReference type="AlphaFoldDB" id="A0A086TIM0"/>
<evidence type="ECO:0000313" key="8">
    <source>
        <dbReference type="EMBL" id="KFH61797.1"/>
    </source>
</evidence>
<evidence type="ECO:0000256" key="1">
    <source>
        <dbReference type="ARBA" id="ARBA00012417"/>
    </source>
</evidence>
<dbReference type="Proteomes" id="UP000243308">
    <property type="component" value="Unassembled WGS sequence"/>
</dbReference>